<dbReference type="AlphaFoldDB" id="A0A146G3J0"/>
<dbReference type="Gene3D" id="3.40.50.2000">
    <property type="entry name" value="Glycogen Phosphorylase B"/>
    <property type="match status" value="2"/>
</dbReference>
<dbReference type="Pfam" id="PF13579">
    <property type="entry name" value="Glyco_trans_4_4"/>
    <property type="match status" value="1"/>
</dbReference>
<dbReference type="EMBL" id="BDCO01000002">
    <property type="protein sequence ID" value="GAT32022.1"/>
    <property type="molecule type" value="Genomic_DNA"/>
</dbReference>
<reference evidence="3" key="1">
    <citation type="journal article" date="2017" name="Genome Announc.">
        <title>Draft Genome Sequence of Terrimicrobium sacchariphilum NM-5T, a Facultative Anaerobic Soil Bacterium of the Class Spartobacteria.</title>
        <authorList>
            <person name="Qiu Y.L."/>
            <person name="Tourlousse D.M."/>
            <person name="Matsuura N."/>
            <person name="Ohashi A."/>
            <person name="Sekiguchi Y."/>
        </authorList>
    </citation>
    <scope>NUCLEOTIDE SEQUENCE [LARGE SCALE GENOMIC DNA]</scope>
    <source>
        <strain evidence="3">NM-5</strain>
    </source>
</reference>
<proteinExistence type="predicted"/>
<comment type="caution">
    <text evidence="2">The sequence shown here is derived from an EMBL/GenBank/DDBJ whole genome shotgun (WGS) entry which is preliminary data.</text>
</comment>
<keyword evidence="3" id="KW-1185">Reference proteome</keyword>
<accession>A0A146G3J0</accession>
<dbReference type="InterPro" id="IPR028098">
    <property type="entry name" value="Glyco_trans_4-like_N"/>
</dbReference>
<dbReference type="RefSeq" id="WP_075077882.1">
    <property type="nucleotide sequence ID" value="NZ_BDCO01000002.1"/>
</dbReference>
<keyword evidence="2" id="KW-0808">Transferase</keyword>
<gene>
    <name evidence="2" type="ORF">TSACC_2419</name>
</gene>
<dbReference type="SUPFAM" id="SSF53756">
    <property type="entry name" value="UDP-Glycosyltransferase/glycogen phosphorylase"/>
    <property type="match status" value="1"/>
</dbReference>
<dbReference type="InParanoid" id="A0A146G3J0"/>
<dbReference type="CDD" id="cd03801">
    <property type="entry name" value="GT4_PimA-like"/>
    <property type="match status" value="1"/>
</dbReference>
<dbReference type="GO" id="GO:0016757">
    <property type="term" value="F:glycosyltransferase activity"/>
    <property type="evidence" value="ECO:0007669"/>
    <property type="project" value="UniProtKB-ARBA"/>
</dbReference>
<name>A0A146G3J0_TERSA</name>
<dbReference type="Proteomes" id="UP000076023">
    <property type="component" value="Unassembled WGS sequence"/>
</dbReference>
<feature type="domain" description="Glycosyltransferase subfamily 4-like N-terminal" evidence="1">
    <location>
        <begin position="23"/>
        <end position="171"/>
    </location>
</feature>
<dbReference type="STRING" id="690879.TSACC_2419"/>
<organism evidence="2 3">
    <name type="scientific">Terrimicrobium sacchariphilum</name>
    <dbReference type="NCBI Taxonomy" id="690879"/>
    <lineage>
        <taxon>Bacteria</taxon>
        <taxon>Pseudomonadati</taxon>
        <taxon>Verrucomicrobiota</taxon>
        <taxon>Terrimicrobiia</taxon>
        <taxon>Terrimicrobiales</taxon>
        <taxon>Terrimicrobiaceae</taxon>
        <taxon>Terrimicrobium</taxon>
    </lineage>
</organism>
<evidence type="ECO:0000313" key="2">
    <source>
        <dbReference type="EMBL" id="GAT32022.1"/>
    </source>
</evidence>
<sequence>MRFLFLSSYAHLVLDPASTRVSGGAELQVALLARELAGRGYETTIAAGDIGQPDGQVFQGVRIRNGGKFQTGGLVDSLRALPRVARILREERPDHVLILGWTAWLFILWLLRPIFGFQLHFICGLDTEVNGGFRRDNPVRGWLFEFGMRHCDQRFAMTKLQERLFQKQGMPCSLYRNLILPRAEPRTAEKTVDFLWVARCQPIKQPHIFLDLVEAIPEARFEMICPCEDAALFESVRIRAEKLPNLIFHNGVPYREVQSHYDRARVFVNTSTWEGWPNSFIQSGLASTALLSLIVRPDTLFEDFQLGACMGGDRERFVVLARQWFADRVATEAMGREAERFVRELHDNTKETDAFLAGLPVAKR</sequence>
<evidence type="ECO:0000313" key="3">
    <source>
        <dbReference type="Proteomes" id="UP000076023"/>
    </source>
</evidence>
<protein>
    <submittedName>
        <fullName evidence="2">Glycosyltransferase</fullName>
    </submittedName>
</protein>
<evidence type="ECO:0000259" key="1">
    <source>
        <dbReference type="Pfam" id="PF13579"/>
    </source>
</evidence>